<dbReference type="CDD" id="cd18803">
    <property type="entry name" value="SF2_C_secA"/>
    <property type="match status" value="1"/>
</dbReference>
<dbReference type="InterPro" id="IPR044722">
    <property type="entry name" value="SecA_SF2_C"/>
</dbReference>
<evidence type="ECO:0000256" key="7">
    <source>
        <dbReference type="ARBA" id="ARBA00023010"/>
    </source>
</evidence>
<dbReference type="SMART" id="SM00957">
    <property type="entry name" value="SecA_DEAD"/>
    <property type="match status" value="1"/>
</dbReference>
<evidence type="ECO:0000256" key="4">
    <source>
        <dbReference type="ARBA" id="ARBA00022840"/>
    </source>
</evidence>
<feature type="non-terminal residue" evidence="12">
    <location>
        <position position="1"/>
    </location>
</feature>
<keyword evidence="6" id="KW-1278">Translocase</keyword>
<evidence type="ECO:0000256" key="5">
    <source>
        <dbReference type="ARBA" id="ARBA00022927"/>
    </source>
</evidence>
<dbReference type="InterPro" id="IPR027417">
    <property type="entry name" value="P-loop_NTPase"/>
</dbReference>
<keyword evidence="13" id="KW-1185">Reference proteome</keyword>
<evidence type="ECO:0000256" key="3">
    <source>
        <dbReference type="ARBA" id="ARBA00022741"/>
    </source>
</evidence>
<dbReference type="Pfam" id="PF07517">
    <property type="entry name" value="SecA_DEAD"/>
    <property type="match status" value="1"/>
</dbReference>
<dbReference type="PANTHER" id="PTHR30612">
    <property type="entry name" value="SECA INNER MEMBRANE COMPONENT OF SEC PROTEIN SECRETION SYSTEM"/>
    <property type="match status" value="1"/>
</dbReference>
<dbReference type="PROSITE" id="PS51192">
    <property type="entry name" value="HELICASE_ATP_BIND_1"/>
    <property type="match status" value="1"/>
</dbReference>
<dbReference type="PRINTS" id="PR00906">
    <property type="entry name" value="SECA"/>
</dbReference>
<dbReference type="PANTHER" id="PTHR30612:SF11">
    <property type="entry name" value="PROTEIN TRANSLOCASE SUBUNIT SECA2, CHLOROPLASTIC"/>
    <property type="match status" value="1"/>
</dbReference>
<keyword evidence="2" id="KW-0813">Transport</keyword>
<dbReference type="PROSITE" id="PS51196">
    <property type="entry name" value="SECA_MOTOR_DEAD"/>
    <property type="match status" value="1"/>
</dbReference>
<keyword evidence="8" id="KW-0472">Membrane</keyword>
<evidence type="ECO:0000256" key="2">
    <source>
        <dbReference type="ARBA" id="ARBA00022448"/>
    </source>
</evidence>
<evidence type="ECO:0000259" key="10">
    <source>
        <dbReference type="PROSITE" id="PS51192"/>
    </source>
</evidence>
<keyword evidence="5" id="KW-0653">Protein transport</keyword>
<dbReference type="InterPro" id="IPR014001">
    <property type="entry name" value="Helicase_ATP-bd"/>
</dbReference>
<dbReference type="Pfam" id="PF21090">
    <property type="entry name" value="P-loop_SecA"/>
    <property type="match status" value="1"/>
</dbReference>
<evidence type="ECO:0000313" key="13">
    <source>
        <dbReference type="Proteomes" id="UP001291926"/>
    </source>
</evidence>
<evidence type="ECO:0000313" key="12">
    <source>
        <dbReference type="EMBL" id="KAK4481319.1"/>
    </source>
</evidence>
<gene>
    <name evidence="12" type="ORF">RD792_012204</name>
</gene>
<dbReference type="InterPro" id="IPR036670">
    <property type="entry name" value="SecA_X-link_sf"/>
</dbReference>
<dbReference type="Proteomes" id="UP001291926">
    <property type="component" value="Unassembled WGS sequence"/>
</dbReference>
<dbReference type="Gene3D" id="3.40.50.300">
    <property type="entry name" value="P-loop containing nucleotide triphosphate hydrolases"/>
    <property type="match status" value="3"/>
</dbReference>
<sequence length="844" mass="94896">LRLLNLNLSSKNPTRQFPPTYNSNGHCHHILLHLPSTTAAIPPESKYNSPMLQKYFLPYTPNPFPSSPNTTTIHSLPHLFISQGTATQTPIYFLRDVFPHKVLKYLQVGGIKKTWSDLSSLNYWVVKDYYRLVNSVNALEPRIQKLSDEQLSGKTVEFRLRLNQGETLADIQAEAFAVVREAAKRKLGMRHFDVQIIGGAVLHDGSIAEMKTGEGKTLVSTLAAYLNALTKEGVHVVTVNDYLAQRDAEWMGRVHRFLGLSVGLIQELGFDYLRDNLAGSSEQLVMRWPKPFHFAIVDEVDSVLIDEGRNPLLISGEASKDAARYPVAAKVAELLIRGLHYNVELKDNAVELTEDGITLAEMALETNDLWDESDPWARFVLNALKAKEFYRRDVQYIVRNGKALIINELTGRVEEKRRWSEGIHQAVEAKEGLKIQADSVVVAQITYQSLFKLYPKLSGMTGTAKTEEKEFLKMFQVPVIEVPTNMQNIRDDLPIQAFATARGKWTYARAEIEYMFRLGRPVLVGTTSVENSEYLSTLLMERKIPHNVLNARPKYAAREAETVAQAGRKYAITISTNMAGRGTDIILGGNPKMLAKEVMEENLLSSLTQMVPEIEIDGGPTSEKVLSKVHVGPSSLGLLAKTALMAKYVSRNEGKRWTYEEARGMISESIEMSQSMESKELQKLVEEESEMYPLGPSIALAYLSVLKDCEVHCFNEGLEVKAIGGLHVIGTSLHESRRIDNQLRGRAGRQGDPGSTRFMVSLQDEMFQKFNFDTEWAVKLISRITNDEDLPIEGHAIVKQLLSLQINAEKYFFGIRKSLVEFDEVLEVSATRLAFVRFLVMILT</sequence>
<comment type="caution">
    <text evidence="12">The sequence shown here is derived from an EMBL/GenBank/DDBJ whole genome shotgun (WGS) entry which is preliminary data.</text>
</comment>
<dbReference type="SUPFAM" id="SSF52540">
    <property type="entry name" value="P-loop containing nucleoside triphosphate hydrolases"/>
    <property type="match status" value="2"/>
</dbReference>
<dbReference type="CDD" id="cd17928">
    <property type="entry name" value="DEXDc_SecA"/>
    <property type="match status" value="1"/>
</dbReference>
<dbReference type="Gene3D" id="3.90.1440.10">
    <property type="entry name" value="SecA, preprotein cross-linking domain"/>
    <property type="match status" value="1"/>
</dbReference>
<feature type="domain" description="SecA family profile" evidence="11">
    <location>
        <begin position="111"/>
        <end position="793"/>
    </location>
</feature>
<dbReference type="InterPro" id="IPR014018">
    <property type="entry name" value="SecA_motor_DEAD"/>
</dbReference>
<dbReference type="SUPFAM" id="SSF81767">
    <property type="entry name" value="Pre-protein crosslinking domain of SecA"/>
    <property type="match status" value="1"/>
</dbReference>
<dbReference type="Pfam" id="PF01043">
    <property type="entry name" value="SecA_PP_bind"/>
    <property type="match status" value="1"/>
</dbReference>
<dbReference type="InterPro" id="IPR000185">
    <property type="entry name" value="SecA"/>
</dbReference>
<dbReference type="EC" id="7.4.2.4" evidence="1"/>
<accession>A0ABR0CX30</accession>
<reference evidence="12 13" key="1">
    <citation type="journal article" date="2023" name="bioRxiv">
        <title>Genome report: Whole genome sequence and annotation of Penstemon davidsonii.</title>
        <authorList>
            <person name="Ostevik K.L."/>
            <person name="Alabady M."/>
            <person name="Zhang M."/>
            <person name="Rausher M.D."/>
        </authorList>
    </citation>
    <scope>NUCLEOTIDE SEQUENCE [LARGE SCALE GENOMIC DNA]</scope>
    <source>
        <strain evidence="12">DNT005</strain>
        <tissue evidence="12">Whole leaf</tissue>
    </source>
</reference>
<dbReference type="HAMAP" id="MF_01382">
    <property type="entry name" value="SecA"/>
    <property type="match status" value="1"/>
</dbReference>
<dbReference type="PROSITE" id="PS01312">
    <property type="entry name" value="SECA"/>
    <property type="match status" value="1"/>
</dbReference>
<protein>
    <recommendedName>
        <fullName evidence="1">chloroplast protein-transporting ATPase</fullName>
        <ecNumber evidence="1">7.4.2.4</ecNumber>
    </recommendedName>
</protein>
<evidence type="ECO:0000256" key="6">
    <source>
        <dbReference type="ARBA" id="ARBA00022967"/>
    </source>
</evidence>
<organism evidence="12 13">
    <name type="scientific">Penstemon davidsonii</name>
    <dbReference type="NCBI Taxonomy" id="160366"/>
    <lineage>
        <taxon>Eukaryota</taxon>
        <taxon>Viridiplantae</taxon>
        <taxon>Streptophyta</taxon>
        <taxon>Embryophyta</taxon>
        <taxon>Tracheophyta</taxon>
        <taxon>Spermatophyta</taxon>
        <taxon>Magnoliopsida</taxon>
        <taxon>eudicotyledons</taxon>
        <taxon>Gunneridae</taxon>
        <taxon>Pentapetalae</taxon>
        <taxon>asterids</taxon>
        <taxon>lamiids</taxon>
        <taxon>Lamiales</taxon>
        <taxon>Plantaginaceae</taxon>
        <taxon>Cheloneae</taxon>
        <taxon>Penstemon</taxon>
    </lineage>
</organism>
<evidence type="ECO:0000256" key="1">
    <source>
        <dbReference type="ARBA" id="ARBA00012047"/>
    </source>
</evidence>
<keyword evidence="3" id="KW-0547">Nucleotide-binding</keyword>
<evidence type="ECO:0000256" key="9">
    <source>
        <dbReference type="ARBA" id="ARBA00034043"/>
    </source>
</evidence>
<proteinExistence type="inferred from homology"/>
<keyword evidence="4" id="KW-0067">ATP-binding</keyword>
<name>A0ABR0CX30_9LAMI</name>
<comment type="catalytic activity">
    <reaction evidence="9">
        <text>ATP + H2O + chloroplast-proteinSide 1 = ADP + phosphate + chloroplast-proteinSide 2.</text>
        <dbReference type="EC" id="7.4.2.4"/>
    </reaction>
</comment>
<evidence type="ECO:0000259" key="11">
    <source>
        <dbReference type="PROSITE" id="PS51196"/>
    </source>
</evidence>
<dbReference type="InterPro" id="IPR011130">
    <property type="entry name" value="SecA_preprotein_X-link_dom"/>
</dbReference>
<keyword evidence="7" id="KW-0811">Translocation</keyword>
<evidence type="ECO:0000256" key="8">
    <source>
        <dbReference type="ARBA" id="ARBA00023136"/>
    </source>
</evidence>
<dbReference type="EMBL" id="JAYDYQ010002685">
    <property type="protein sequence ID" value="KAK4481319.1"/>
    <property type="molecule type" value="Genomic_DNA"/>
</dbReference>
<dbReference type="SMART" id="SM00958">
    <property type="entry name" value="SecA_PP_bind"/>
    <property type="match status" value="1"/>
</dbReference>
<dbReference type="InterPro" id="IPR011115">
    <property type="entry name" value="SecA_DEAD"/>
</dbReference>
<dbReference type="InterPro" id="IPR020937">
    <property type="entry name" value="SecA_CS"/>
</dbReference>
<feature type="domain" description="Helicase ATP-binding" evidence="10">
    <location>
        <begin position="197"/>
        <end position="338"/>
    </location>
</feature>